<dbReference type="Proteomes" id="UP000594262">
    <property type="component" value="Unplaced"/>
</dbReference>
<name>A0A7M5X570_9CNID</name>
<evidence type="ECO:0000313" key="2">
    <source>
        <dbReference type="EnsemblMetazoa" id="CLYHEMP017978.1"/>
    </source>
</evidence>
<feature type="region of interest" description="Disordered" evidence="1">
    <location>
        <begin position="37"/>
        <end position="104"/>
    </location>
</feature>
<keyword evidence="3" id="KW-1185">Reference proteome</keyword>
<dbReference type="EnsemblMetazoa" id="CLYHEMT017978.1">
    <property type="protein sequence ID" value="CLYHEMP017978.1"/>
    <property type="gene ID" value="CLYHEMG017978"/>
</dbReference>
<dbReference type="AlphaFoldDB" id="A0A7M5X570"/>
<reference evidence="2" key="1">
    <citation type="submission" date="2021-01" db="UniProtKB">
        <authorList>
            <consortium name="EnsemblMetazoa"/>
        </authorList>
    </citation>
    <scope>IDENTIFICATION</scope>
</reference>
<accession>A0A7M5X570</accession>
<proteinExistence type="predicted"/>
<organism evidence="2 3">
    <name type="scientific">Clytia hemisphaerica</name>
    <dbReference type="NCBI Taxonomy" id="252671"/>
    <lineage>
        <taxon>Eukaryota</taxon>
        <taxon>Metazoa</taxon>
        <taxon>Cnidaria</taxon>
        <taxon>Hydrozoa</taxon>
        <taxon>Hydroidolina</taxon>
        <taxon>Leptothecata</taxon>
        <taxon>Obeliida</taxon>
        <taxon>Clytiidae</taxon>
        <taxon>Clytia</taxon>
    </lineage>
</organism>
<evidence type="ECO:0000256" key="1">
    <source>
        <dbReference type="SAM" id="MobiDB-lite"/>
    </source>
</evidence>
<feature type="compositionally biased region" description="Polar residues" evidence="1">
    <location>
        <begin position="94"/>
        <end position="104"/>
    </location>
</feature>
<feature type="compositionally biased region" description="Basic and acidic residues" evidence="1">
    <location>
        <begin position="39"/>
        <end position="59"/>
    </location>
</feature>
<protein>
    <submittedName>
        <fullName evidence="2">Uncharacterized protein</fullName>
    </submittedName>
</protein>
<evidence type="ECO:0000313" key="3">
    <source>
        <dbReference type="Proteomes" id="UP000594262"/>
    </source>
</evidence>
<feature type="compositionally biased region" description="Basic and acidic residues" evidence="1">
    <location>
        <begin position="66"/>
        <end position="79"/>
    </location>
</feature>
<sequence length="104" mass="12321">FSKCMKSKHDTLTRKDFSKFKKSPRCWALVQATVISEFGGKDEENNNRKEDESNEDQRKSSTSPYRNREDREKRKEGRDLLPLVQIAHHHPTEKQVQANHQIRK</sequence>